<dbReference type="PANTHER" id="PTHR11461">
    <property type="entry name" value="SERINE PROTEASE INHIBITOR, SERPIN"/>
    <property type="match status" value="1"/>
</dbReference>
<dbReference type="InterPro" id="IPR023796">
    <property type="entry name" value="Serpin_dom"/>
</dbReference>
<evidence type="ECO:0000313" key="7">
    <source>
        <dbReference type="Proteomes" id="UP001652582"/>
    </source>
</evidence>
<dbReference type="InterPro" id="IPR042178">
    <property type="entry name" value="Serpin_sf_1"/>
</dbReference>
<keyword evidence="3" id="KW-0722">Serine protease inhibitor</keyword>
<dbReference type="InterPro" id="IPR042185">
    <property type="entry name" value="Serpin_sf_2"/>
</dbReference>
<keyword evidence="5" id="KW-0732">Signal</keyword>
<dbReference type="RefSeq" id="XP_052738425.1">
    <property type="nucleotide sequence ID" value="XM_052882465.1"/>
</dbReference>
<gene>
    <name evidence="8" type="primary">LOC112055055</name>
</gene>
<feature type="signal peptide" evidence="5">
    <location>
        <begin position="1"/>
        <end position="17"/>
    </location>
</feature>
<accession>A0ABM3LH81</accession>
<name>A0ABM3LH81_BICAN</name>
<evidence type="ECO:0000256" key="4">
    <source>
        <dbReference type="RuleBase" id="RU000411"/>
    </source>
</evidence>
<dbReference type="SMART" id="SM00093">
    <property type="entry name" value="SERPIN"/>
    <property type="match status" value="1"/>
</dbReference>
<dbReference type="Pfam" id="PF00079">
    <property type="entry name" value="Serpin"/>
    <property type="match status" value="1"/>
</dbReference>
<feature type="chain" id="PRO_5047394154" evidence="5">
    <location>
        <begin position="18"/>
        <end position="399"/>
    </location>
</feature>
<organism evidence="7 8">
    <name type="scientific">Bicyclus anynana</name>
    <name type="common">Squinting bush brown butterfly</name>
    <dbReference type="NCBI Taxonomy" id="110368"/>
    <lineage>
        <taxon>Eukaryota</taxon>
        <taxon>Metazoa</taxon>
        <taxon>Ecdysozoa</taxon>
        <taxon>Arthropoda</taxon>
        <taxon>Hexapoda</taxon>
        <taxon>Insecta</taxon>
        <taxon>Pterygota</taxon>
        <taxon>Neoptera</taxon>
        <taxon>Endopterygota</taxon>
        <taxon>Lepidoptera</taxon>
        <taxon>Glossata</taxon>
        <taxon>Ditrysia</taxon>
        <taxon>Papilionoidea</taxon>
        <taxon>Nymphalidae</taxon>
        <taxon>Satyrinae</taxon>
        <taxon>Satyrini</taxon>
        <taxon>Mycalesina</taxon>
        <taxon>Bicyclus</taxon>
    </lineage>
</organism>
<dbReference type="Gene3D" id="3.30.497.10">
    <property type="entry name" value="Antithrombin, subunit I, domain 2"/>
    <property type="match status" value="1"/>
</dbReference>
<sequence>MEQLFYMLCILPVTALAMSNGITTETLLQDSSNEFTARMFTEVTKANPKTSVVLSAISVMTPLAVLALASVGASHDELLTAIGTPSDDIAKTVFPYANKELNATEGVTLNIASKIFIGKHYELNDNFVAVAKDVFDSEVQTIDFQENVKAATEINTWAEDKTNNRITNLVDPRGINGNTKAILVNAIYFKAAWADPFEKDLTEVKDFHVTENNVIQVPMMFRKAFFYYTESEELKSQIIEIPYNLYGSFLFVVLPREINGIAELLEKLKDPNILDNVWKKHDRSEVELKLPKFKIETTTNLKDVLIKMGVTKLFDPVEAKLKNLLKDDEGLFIDSAIQKTFLEVNEDGTEAGVVNEFAGPGGAFSFDPPPPIDFNANRPFYYAIKVNSLTLFNGVVYGA</sequence>
<proteinExistence type="inferred from homology"/>
<dbReference type="InterPro" id="IPR000215">
    <property type="entry name" value="Serpin_fam"/>
</dbReference>
<dbReference type="CDD" id="cd19579">
    <property type="entry name" value="serpin1K-like"/>
    <property type="match status" value="1"/>
</dbReference>
<evidence type="ECO:0000259" key="6">
    <source>
        <dbReference type="SMART" id="SM00093"/>
    </source>
</evidence>
<evidence type="ECO:0000256" key="3">
    <source>
        <dbReference type="ARBA" id="ARBA00022900"/>
    </source>
</evidence>
<dbReference type="GeneID" id="112055055"/>
<dbReference type="Gene3D" id="2.30.39.10">
    <property type="entry name" value="Alpha-1-antitrypsin, domain 1"/>
    <property type="match status" value="1"/>
</dbReference>
<dbReference type="Proteomes" id="UP001652582">
    <property type="component" value="Chromosome 7"/>
</dbReference>
<evidence type="ECO:0000256" key="2">
    <source>
        <dbReference type="ARBA" id="ARBA00022690"/>
    </source>
</evidence>
<evidence type="ECO:0000256" key="5">
    <source>
        <dbReference type="SAM" id="SignalP"/>
    </source>
</evidence>
<evidence type="ECO:0000313" key="8">
    <source>
        <dbReference type="RefSeq" id="XP_052738425.1"/>
    </source>
</evidence>
<keyword evidence="2" id="KW-0646">Protease inhibitor</keyword>
<feature type="domain" description="Serpin" evidence="6">
    <location>
        <begin position="37"/>
        <end position="399"/>
    </location>
</feature>
<comment type="similarity">
    <text evidence="1 4">Belongs to the serpin family.</text>
</comment>
<keyword evidence="7" id="KW-1185">Reference proteome</keyword>
<reference evidence="8" key="1">
    <citation type="submission" date="2025-08" db="UniProtKB">
        <authorList>
            <consortium name="RefSeq"/>
        </authorList>
    </citation>
    <scope>IDENTIFICATION</scope>
</reference>
<dbReference type="InterPro" id="IPR036186">
    <property type="entry name" value="Serpin_sf"/>
</dbReference>
<protein>
    <submittedName>
        <fullName evidence="8">Alaserpin-like</fullName>
    </submittedName>
</protein>
<dbReference type="PROSITE" id="PS00284">
    <property type="entry name" value="SERPIN"/>
    <property type="match status" value="1"/>
</dbReference>
<dbReference type="InterPro" id="IPR023795">
    <property type="entry name" value="Serpin_CS"/>
</dbReference>
<dbReference type="SUPFAM" id="SSF56574">
    <property type="entry name" value="Serpins"/>
    <property type="match status" value="1"/>
</dbReference>
<dbReference type="PANTHER" id="PTHR11461:SF211">
    <property type="entry name" value="GH10112P-RELATED"/>
    <property type="match status" value="1"/>
</dbReference>
<evidence type="ECO:0000256" key="1">
    <source>
        <dbReference type="ARBA" id="ARBA00009500"/>
    </source>
</evidence>